<dbReference type="EMBL" id="PKHU01000005">
    <property type="protein sequence ID" value="PKZ28946.1"/>
    <property type="molecule type" value="Genomic_DNA"/>
</dbReference>
<name>A0A2I1N990_9BACT</name>
<dbReference type="InterPro" id="IPR036163">
    <property type="entry name" value="HMA_dom_sf"/>
</dbReference>
<gene>
    <name evidence="1" type="ORF">CYJ41_05820</name>
</gene>
<dbReference type="GO" id="GO:0046872">
    <property type="term" value="F:metal ion binding"/>
    <property type="evidence" value="ECO:0007669"/>
    <property type="project" value="InterPro"/>
</dbReference>
<evidence type="ECO:0000313" key="1">
    <source>
        <dbReference type="EMBL" id="PKZ28946.1"/>
    </source>
</evidence>
<comment type="caution">
    <text evidence="1">The sequence shown here is derived from an EMBL/GenBank/DDBJ whole genome shotgun (WGS) entry which is preliminary data.</text>
</comment>
<dbReference type="SUPFAM" id="SSF55008">
    <property type="entry name" value="HMA, heavy metal-associated domain"/>
    <property type="match status" value="1"/>
</dbReference>
<dbReference type="Gene3D" id="3.30.70.100">
    <property type="match status" value="1"/>
</dbReference>
<dbReference type="AlphaFoldDB" id="A0A2I1N990"/>
<organism evidence="1 2">
    <name type="scientific">Campylobacter ureolyticus</name>
    <dbReference type="NCBI Taxonomy" id="827"/>
    <lineage>
        <taxon>Bacteria</taxon>
        <taxon>Pseudomonadati</taxon>
        <taxon>Campylobacterota</taxon>
        <taxon>Epsilonproteobacteria</taxon>
        <taxon>Campylobacterales</taxon>
        <taxon>Campylobacteraceae</taxon>
        <taxon>Campylobacter</taxon>
    </lineage>
</organism>
<proteinExistence type="predicted"/>
<protein>
    <submittedName>
        <fullName evidence="1">Heavy metal transport/detoxification protein</fullName>
    </submittedName>
</protein>
<dbReference type="Proteomes" id="UP000234639">
    <property type="component" value="Unassembled WGS sequence"/>
</dbReference>
<dbReference type="RefSeq" id="WP_101637354.1">
    <property type="nucleotide sequence ID" value="NZ_PKHU01000005.1"/>
</dbReference>
<evidence type="ECO:0000313" key="2">
    <source>
        <dbReference type="Proteomes" id="UP000234639"/>
    </source>
</evidence>
<reference evidence="1 2" key="1">
    <citation type="submission" date="2017-12" db="EMBL/GenBank/DDBJ databases">
        <title>Phylogenetic diversity of female urinary microbiome.</title>
        <authorList>
            <person name="Thomas-White K."/>
            <person name="Wolfe A.J."/>
        </authorList>
    </citation>
    <scope>NUCLEOTIDE SEQUENCE [LARGE SCALE GENOMIC DNA]</scope>
    <source>
        <strain evidence="1 2">UMB0112</strain>
    </source>
</reference>
<sequence>MKKFEVKNIKCQNCANTIKNYFEDEFGNVDVDVEKGIVSLNLDDDKIKYFCDEMKDLGFEVLKEIK</sequence>
<accession>A0A2I1N990</accession>